<sequence>MSRRLSMYEQAMGERFARLDPAVQAFHRLTGRHELHGWVRTQAPQSLAARLLALCLGTPLRASEGPIRFALHAQPQREVWTRHFPAQTMRSSLRLQDGQIIESLGAARLSFGLEADGNRLVMRLRKLRFLGMACPAWLEPRIVAEERGEGDRLHFHIEAAVPWVGVVASYSGHLQLPTVRQDTSVPKEGES</sequence>
<dbReference type="RefSeq" id="WP_043821221.1">
    <property type="nucleotide sequence ID" value="NZ_CP022656.1"/>
</dbReference>
<protein>
    <submittedName>
        <fullName evidence="2">DUF4166 domain-containing protein</fullName>
    </submittedName>
</protein>
<proteinExistence type="predicted"/>
<dbReference type="AlphaFoldDB" id="A0AAJ2QXN3"/>
<evidence type="ECO:0000313" key="2">
    <source>
        <dbReference type="EMBL" id="MDX4954155.1"/>
    </source>
</evidence>
<evidence type="ECO:0000259" key="1">
    <source>
        <dbReference type="Pfam" id="PF13761"/>
    </source>
</evidence>
<dbReference type="Pfam" id="PF13761">
    <property type="entry name" value="DUF4166"/>
    <property type="match status" value="1"/>
</dbReference>
<name>A0AAJ2QXN3_DELAC</name>
<dbReference type="EMBL" id="JAWWMZ010000004">
    <property type="protein sequence ID" value="MDX4954155.1"/>
    <property type="molecule type" value="Genomic_DNA"/>
</dbReference>
<organism evidence="2 3">
    <name type="scientific">Delftia acidovorans</name>
    <name type="common">Pseudomonas acidovorans</name>
    <name type="synonym">Comamonas acidovorans</name>
    <dbReference type="NCBI Taxonomy" id="80866"/>
    <lineage>
        <taxon>Bacteria</taxon>
        <taxon>Pseudomonadati</taxon>
        <taxon>Pseudomonadota</taxon>
        <taxon>Betaproteobacteria</taxon>
        <taxon>Burkholderiales</taxon>
        <taxon>Comamonadaceae</taxon>
        <taxon>Delftia</taxon>
    </lineage>
</organism>
<comment type="caution">
    <text evidence="2">The sequence shown here is derived from an EMBL/GenBank/DDBJ whole genome shotgun (WGS) entry which is preliminary data.</text>
</comment>
<dbReference type="Proteomes" id="UP001287445">
    <property type="component" value="Unassembled WGS sequence"/>
</dbReference>
<feature type="domain" description="DUF4166" evidence="1">
    <location>
        <begin position="19"/>
        <end position="174"/>
    </location>
</feature>
<evidence type="ECO:0000313" key="3">
    <source>
        <dbReference type="Proteomes" id="UP001287445"/>
    </source>
</evidence>
<reference evidence="2" key="1">
    <citation type="submission" date="2023-11" db="EMBL/GenBank/DDBJ databases">
        <title>Identification and selenium tolerance of Delftia acidovorans R3-25.</title>
        <authorList>
            <person name="Zhang S."/>
            <person name="Liu Y."/>
            <person name="Guo Y."/>
        </authorList>
    </citation>
    <scope>NUCLEOTIDE SEQUENCE</scope>
    <source>
        <strain evidence="2">R3-25</strain>
    </source>
</reference>
<dbReference type="InterPro" id="IPR025311">
    <property type="entry name" value="DUF4166"/>
</dbReference>
<gene>
    <name evidence="2" type="ORF">SGN30_12120</name>
</gene>
<accession>A0AAJ2QXN3</accession>